<organism evidence="1 2">
    <name type="scientific">Paenibacillus polymyxa</name>
    <name type="common">Bacillus polymyxa</name>
    <dbReference type="NCBI Taxonomy" id="1406"/>
    <lineage>
        <taxon>Bacteria</taxon>
        <taxon>Bacillati</taxon>
        <taxon>Bacillota</taxon>
        <taxon>Bacilli</taxon>
        <taxon>Bacillales</taxon>
        <taxon>Paenibacillaceae</taxon>
        <taxon>Paenibacillus</taxon>
    </lineage>
</organism>
<proteinExistence type="predicted"/>
<dbReference type="AlphaFoldDB" id="A0A378Y1M5"/>
<dbReference type="GeneID" id="93346424"/>
<dbReference type="EMBL" id="UGSC01000001">
    <property type="protein sequence ID" value="SUA70187.1"/>
    <property type="molecule type" value="Genomic_DNA"/>
</dbReference>
<reference evidence="1 2" key="1">
    <citation type="submission" date="2018-06" db="EMBL/GenBank/DDBJ databases">
        <authorList>
            <consortium name="Pathogen Informatics"/>
            <person name="Doyle S."/>
        </authorList>
    </citation>
    <scope>NUCLEOTIDE SEQUENCE [LARGE SCALE GENOMIC DNA]</scope>
    <source>
        <strain evidence="1 2">NCTC10343</strain>
    </source>
</reference>
<name>A0A378Y1M5_PAEPO</name>
<evidence type="ECO:0000313" key="2">
    <source>
        <dbReference type="Proteomes" id="UP000254400"/>
    </source>
</evidence>
<dbReference type="RefSeq" id="WP_019687582.1">
    <property type="nucleotide sequence ID" value="NZ_CP036496.1"/>
</dbReference>
<evidence type="ECO:0000313" key="1">
    <source>
        <dbReference type="EMBL" id="SUA70187.1"/>
    </source>
</evidence>
<protein>
    <submittedName>
        <fullName evidence="1">Uncharacterized protein</fullName>
    </submittedName>
</protein>
<accession>A0A378Y1M5</accession>
<dbReference type="Proteomes" id="UP000254400">
    <property type="component" value="Unassembled WGS sequence"/>
</dbReference>
<sequence>MTDIHYRFVIQDVATDKYLLHVDSGTDHPYEDVETTNKATIWSSLEHVSYVLWWYVDMYRDYQIVNLDTNEVFIKDKQRGIPHVISVSK</sequence>
<gene>
    <name evidence="1" type="ORF">NCTC10343_03057</name>
</gene>